<organism evidence="1">
    <name type="scientific">gut metagenome</name>
    <dbReference type="NCBI Taxonomy" id="749906"/>
    <lineage>
        <taxon>unclassified sequences</taxon>
        <taxon>metagenomes</taxon>
        <taxon>organismal metagenomes</taxon>
    </lineage>
</organism>
<reference evidence="1" key="1">
    <citation type="journal article" date="2012" name="PLoS ONE">
        <title>Gene sets for utilization of primary and secondary nutrition supplies in the distal gut of endangered iberian lynx.</title>
        <authorList>
            <person name="Alcaide M."/>
            <person name="Messina E."/>
            <person name="Richter M."/>
            <person name="Bargiela R."/>
            <person name="Peplies J."/>
            <person name="Huws S.A."/>
            <person name="Newbold C.J."/>
            <person name="Golyshin P.N."/>
            <person name="Simon M.A."/>
            <person name="Lopez G."/>
            <person name="Yakimov M.M."/>
            <person name="Ferrer M."/>
        </authorList>
    </citation>
    <scope>NUCLEOTIDE SEQUENCE</scope>
</reference>
<evidence type="ECO:0000313" key="1">
    <source>
        <dbReference type="EMBL" id="EJW93249.1"/>
    </source>
</evidence>
<comment type="caution">
    <text evidence="1">The sequence shown here is derived from an EMBL/GenBank/DDBJ whole genome shotgun (WGS) entry which is preliminary data.</text>
</comment>
<proteinExistence type="predicted"/>
<accession>J9G0Z8</accession>
<sequence length="42" mass="4568">MPVWSGEHISPFTKSANAFAKALSRSEIASPDKSLYAIAIQF</sequence>
<dbReference type="EMBL" id="AMCI01007089">
    <property type="protein sequence ID" value="EJW93249.1"/>
    <property type="molecule type" value="Genomic_DNA"/>
</dbReference>
<protein>
    <submittedName>
        <fullName evidence="1">Uncharacterized protein</fullName>
    </submittedName>
</protein>
<dbReference type="AlphaFoldDB" id="J9G0Z8"/>
<name>J9G0Z8_9ZZZZ</name>
<gene>
    <name evidence="1" type="ORF">EVA_18645</name>
</gene>